<dbReference type="OrthoDB" id="2866828at2"/>
<dbReference type="Proteomes" id="UP000037146">
    <property type="component" value="Unassembled WGS sequence"/>
</dbReference>
<reference evidence="2" key="1">
    <citation type="submission" date="2015-07" db="EMBL/GenBank/DDBJ databases">
        <title>Genome sequencing project for genomic taxonomy and phylogenomics of Bacillus-like bacteria.</title>
        <authorList>
            <person name="Liu B."/>
            <person name="Wang J."/>
            <person name="Zhu Y."/>
            <person name="Liu G."/>
            <person name="Chen Q."/>
            <person name="Chen Z."/>
            <person name="Lan J."/>
            <person name="Che J."/>
            <person name="Ge C."/>
            <person name="Shi H."/>
            <person name="Pan Z."/>
            <person name="Liu X."/>
        </authorList>
    </citation>
    <scope>NUCLEOTIDE SEQUENCE [LARGE SCALE GENOMIC DNA]</scope>
    <source>
        <strain evidence="2">FJAT-27997</strain>
    </source>
</reference>
<evidence type="ECO:0000313" key="1">
    <source>
        <dbReference type="EMBL" id="KMY49757.1"/>
    </source>
</evidence>
<dbReference type="PATRIC" id="fig|1679170.3.peg.2122"/>
<dbReference type="EMBL" id="LFZW01000001">
    <property type="protein sequence ID" value="KMY49757.1"/>
    <property type="molecule type" value="Genomic_DNA"/>
</dbReference>
<sequence>MFKISTFLVKTSEGEESYISLDDSLKLRELFEHRKFTPEHIQMHVMIQYNDQIVVGNDIPSGLDLWTDYIVGIEQYLEGENVEIPYGIDPYLMKLISINSNLLELSIEGEWEPVEVFAQAALPKREFLEALLDGATHFWNTLNDYKVFKEKNTKHATPKEYPKLMIEEIEELREKVKILLN</sequence>
<organism evidence="1 2">
    <name type="scientific">Peribacillus loiseleuriae</name>
    <dbReference type="NCBI Taxonomy" id="1679170"/>
    <lineage>
        <taxon>Bacteria</taxon>
        <taxon>Bacillati</taxon>
        <taxon>Bacillota</taxon>
        <taxon>Bacilli</taxon>
        <taxon>Bacillales</taxon>
        <taxon>Bacillaceae</taxon>
        <taxon>Peribacillus</taxon>
    </lineage>
</organism>
<proteinExistence type="predicted"/>
<dbReference type="RefSeq" id="WP_049681101.1">
    <property type="nucleotide sequence ID" value="NZ_LFZW01000001.1"/>
</dbReference>
<keyword evidence="2" id="KW-1185">Reference proteome</keyword>
<protein>
    <submittedName>
        <fullName evidence="1">Uncharacterized protein</fullName>
    </submittedName>
</protein>
<comment type="caution">
    <text evidence="1">The sequence shown here is derived from an EMBL/GenBank/DDBJ whole genome shotgun (WGS) entry which is preliminary data.</text>
</comment>
<gene>
    <name evidence="1" type="ORF">AC625_09580</name>
</gene>
<dbReference type="AlphaFoldDB" id="A0A0K9GU31"/>
<evidence type="ECO:0000313" key="2">
    <source>
        <dbReference type="Proteomes" id="UP000037146"/>
    </source>
</evidence>
<name>A0A0K9GU31_9BACI</name>
<accession>A0A0K9GU31</accession>